<dbReference type="CDD" id="cd08175">
    <property type="entry name" value="G1PDH"/>
    <property type="match status" value="1"/>
</dbReference>
<evidence type="ECO:0000313" key="10">
    <source>
        <dbReference type="EMBL" id="GGE25783.1"/>
    </source>
</evidence>
<dbReference type="InterPro" id="IPR016205">
    <property type="entry name" value="Glycerol_DH"/>
</dbReference>
<keyword evidence="9" id="KW-1208">Phospholipid metabolism</keyword>
<dbReference type="EMBL" id="BMIR01000001">
    <property type="protein sequence ID" value="GGE25783.1"/>
    <property type="molecule type" value="Genomic_DNA"/>
</dbReference>
<evidence type="ECO:0000256" key="9">
    <source>
        <dbReference type="ARBA" id="ARBA00023264"/>
    </source>
</evidence>
<dbReference type="SUPFAM" id="SSF56796">
    <property type="entry name" value="Dehydroquinate synthase-like"/>
    <property type="match status" value="1"/>
</dbReference>
<evidence type="ECO:0000256" key="1">
    <source>
        <dbReference type="ARBA" id="ARBA00022490"/>
    </source>
</evidence>
<evidence type="ECO:0000256" key="2">
    <source>
        <dbReference type="ARBA" id="ARBA00022516"/>
    </source>
</evidence>
<reference evidence="10" key="2">
    <citation type="submission" date="2020-09" db="EMBL/GenBank/DDBJ databases">
        <authorList>
            <person name="Sun Q."/>
            <person name="Zhou Y."/>
        </authorList>
    </citation>
    <scope>NUCLEOTIDE SEQUENCE</scope>
    <source>
        <strain evidence="10">CGMCC 1.15371</strain>
    </source>
</reference>
<gene>
    <name evidence="10" type="primary">egsA</name>
    <name evidence="10" type="ORF">GCM10011391_00210</name>
</gene>
<keyword evidence="4" id="KW-0521">NADP</keyword>
<dbReference type="Gene3D" id="1.20.1090.10">
    <property type="entry name" value="Dehydroquinate synthase-like - alpha domain"/>
    <property type="match status" value="1"/>
</dbReference>
<dbReference type="GO" id="GO:0016614">
    <property type="term" value="F:oxidoreductase activity, acting on CH-OH group of donors"/>
    <property type="evidence" value="ECO:0007669"/>
    <property type="project" value="InterPro"/>
</dbReference>
<keyword evidence="11" id="KW-1185">Reference proteome</keyword>
<evidence type="ECO:0000256" key="4">
    <source>
        <dbReference type="ARBA" id="ARBA00022857"/>
    </source>
</evidence>
<keyword evidence="6" id="KW-0520">NAD</keyword>
<dbReference type="GO" id="GO:0046872">
    <property type="term" value="F:metal ion binding"/>
    <property type="evidence" value="ECO:0007669"/>
    <property type="project" value="UniProtKB-KW"/>
</dbReference>
<dbReference type="Gene3D" id="3.40.50.1970">
    <property type="match status" value="1"/>
</dbReference>
<evidence type="ECO:0000256" key="8">
    <source>
        <dbReference type="ARBA" id="ARBA00023209"/>
    </source>
</evidence>
<dbReference type="GO" id="GO:0008654">
    <property type="term" value="P:phospholipid biosynthetic process"/>
    <property type="evidence" value="ECO:0007669"/>
    <property type="project" value="UniProtKB-KW"/>
</dbReference>
<evidence type="ECO:0000313" key="11">
    <source>
        <dbReference type="Proteomes" id="UP000628775"/>
    </source>
</evidence>
<evidence type="ECO:0000256" key="6">
    <source>
        <dbReference type="ARBA" id="ARBA00023027"/>
    </source>
</evidence>
<keyword evidence="1" id="KW-0963">Cytoplasm</keyword>
<reference evidence="10" key="1">
    <citation type="journal article" date="2014" name="Int. J. Syst. Evol. Microbiol.">
        <title>Complete genome sequence of Corynebacterium casei LMG S-19264T (=DSM 44701T), isolated from a smear-ripened cheese.</title>
        <authorList>
            <consortium name="US DOE Joint Genome Institute (JGI-PGF)"/>
            <person name="Walter F."/>
            <person name="Albersmeier A."/>
            <person name="Kalinowski J."/>
            <person name="Ruckert C."/>
        </authorList>
    </citation>
    <scope>NUCLEOTIDE SEQUENCE</scope>
    <source>
        <strain evidence="10">CGMCC 1.15371</strain>
    </source>
</reference>
<comment type="caution">
    <text evidence="10">The sequence shown here is derived from an EMBL/GenBank/DDBJ whole genome shotgun (WGS) entry which is preliminary data.</text>
</comment>
<dbReference type="PANTHER" id="PTHR43616:SF5">
    <property type="entry name" value="GLYCEROL DEHYDROGENASE 1"/>
    <property type="match status" value="1"/>
</dbReference>
<dbReference type="InterPro" id="IPR032837">
    <property type="entry name" value="G1PDH"/>
</dbReference>
<dbReference type="AlphaFoldDB" id="A0A8J2VI89"/>
<keyword evidence="8" id="KW-0594">Phospholipid biosynthesis</keyword>
<name>A0A8J2VI89_9BACL</name>
<keyword evidence="2" id="KW-0444">Lipid biosynthesis</keyword>
<protein>
    <submittedName>
        <fullName evidence="10">Glycerol-1-phosphate dehydrogenase [NAD(P)+]</fullName>
    </submittedName>
</protein>
<keyword evidence="5" id="KW-0560">Oxidoreductase</keyword>
<accession>A0A8J2VI89</accession>
<organism evidence="10 11">
    <name type="scientific">Pullulanibacillus camelliae</name>
    <dbReference type="NCBI Taxonomy" id="1707096"/>
    <lineage>
        <taxon>Bacteria</taxon>
        <taxon>Bacillati</taxon>
        <taxon>Bacillota</taxon>
        <taxon>Bacilli</taxon>
        <taxon>Bacillales</taxon>
        <taxon>Sporolactobacillaceae</taxon>
        <taxon>Pullulanibacillus</taxon>
    </lineage>
</organism>
<dbReference type="Proteomes" id="UP000628775">
    <property type="component" value="Unassembled WGS sequence"/>
</dbReference>
<evidence type="ECO:0000256" key="5">
    <source>
        <dbReference type="ARBA" id="ARBA00023002"/>
    </source>
</evidence>
<proteinExistence type="predicted"/>
<dbReference type="PANTHER" id="PTHR43616">
    <property type="entry name" value="GLYCEROL DEHYDROGENASE"/>
    <property type="match status" value="1"/>
</dbReference>
<sequence length="395" mass="44021">MEMLAKFKALSKQINGQDIGVERVVIESNALSKIPKYIQEKGFEKIAIIADANTFEAAGKRLSERFTQEALSYYCHLLTMDQHQQVVANEETLVELFLAIDDATDVLIAVGSGTIHDIVRFVSDKMAKPFLSVPTAASVDGFTSKGAPLILRGSKQTVQAASPLALFADLRVLAEAPAEMTAAGFGDILGKYTSLVDWKISHLIGKEPYYQKAAEMTNRSLQACVEHVHEIAARDERGIKRLMQALIESGLVMLVLDYSRPASGAEHHLSHYWEMALLRQNKRQLLHGAKVGVATTLIVDLYKKQCKRLERERLQKLPVHGEALYEHWPAIVDFIERLPDKEYLQALLKTMGGPGSTKELGLEPALIQASLQEAHHLRARCTGLFLINENKHYEQ</sequence>
<evidence type="ECO:0000256" key="3">
    <source>
        <dbReference type="ARBA" id="ARBA00022723"/>
    </source>
</evidence>
<dbReference type="Pfam" id="PF13685">
    <property type="entry name" value="Fe-ADH_2"/>
    <property type="match status" value="1"/>
</dbReference>
<evidence type="ECO:0000256" key="7">
    <source>
        <dbReference type="ARBA" id="ARBA00023098"/>
    </source>
</evidence>
<keyword evidence="3" id="KW-0479">Metal-binding</keyword>
<keyword evidence="7" id="KW-0443">Lipid metabolism</keyword>